<keyword evidence="1" id="KW-0812">Transmembrane</keyword>
<dbReference type="Proteomes" id="UP001165587">
    <property type="component" value="Unassembled WGS sequence"/>
</dbReference>
<protein>
    <submittedName>
        <fullName evidence="2">GAP family protein</fullName>
    </submittedName>
</protein>
<name>A0AA41XG78_9MICO</name>
<comment type="caution">
    <text evidence="2">The sequence shown here is derived from an EMBL/GenBank/DDBJ whole genome shotgun (WGS) entry which is preliminary data.</text>
</comment>
<feature type="transmembrane region" description="Helical" evidence="1">
    <location>
        <begin position="32"/>
        <end position="50"/>
    </location>
</feature>
<evidence type="ECO:0000313" key="3">
    <source>
        <dbReference type="Proteomes" id="UP001165587"/>
    </source>
</evidence>
<evidence type="ECO:0000313" key="2">
    <source>
        <dbReference type="EMBL" id="MCS5725624.1"/>
    </source>
</evidence>
<sequence>MIILLSVIGAVTVFVLPGGILPGRDETEGPDLPRAIVQFTLATLLVLPALRQWRGRPRDGQDPGLPKWMAAIDDVTFARALDLGFLLSDPTPERTSP</sequence>
<dbReference type="EMBL" id="JANLCK010000003">
    <property type="protein sequence ID" value="MCS5725624.1"/>
    <property type="molecule type" value="Genomic_DNA"/>
</dbReference>
<proteinExistence type="predicted"/>
<dbReference type="RefSeq" id="WP_259526166.1">
    <property type="nucleotide sequence ID" value="NZ_JANLCK010000003.1"/>
</dbReference>
<keyword evidence="1" id="KW-0472">Membrane</keyword>
<dbReference type="AlphaFoldDB" id="A0AA41XG78"/>
<evidence type="ECO:0000256" key="1">
    <source>
        <dbReference type="SAM" id="Phobius"/>
    </source>
</evidence>
<gene>
    <name evidence="2" type="ORF">N1028_06910</name>
</gene>
<keyword evidence="1" id="KW-1133">Transmembrane helix</keyword>
<accession>A0AA41XG78</accession>
<reference evidence="2" key="1">
    <citation type="submission" date="2022-08" db="EMBL/GenBank/DDBJ databases">
        <authorList>
            <person name="Deng Y."/>
            <person name="Han X.-F."/>
            <person name="Zhang Y.-Q."/>
        </authorList>
    </citation>
    <scope>NUCLEOTIDE SEQUENCE</scope>
    <source>
        <strain evidence="2">CPCC 203407</strain>
    </source>
</reference>
<organism evidence="2 3">
    <name type="scientific">Herbiconiux oxytropis</name>
    <dbReference type="NCBI Taxonomy" id="2970915"/>
    <lineage>
        <taxon>Bacteria</taxon>
        <taxon>Bacillati</taxon>
        <taxon>Actinomycetota</taxon>
        <taxon>Actinomycetes</taxon>
        <taxon>Micrococcales</taxon>
        <taxon>Microbacteriaceae</taxon>
        <taxon>Herbiconiux</taxon>
    </lineage>
</organism>
<keyword evidence="3" id="KW-1185">Reference proteome</keyword>